<dbReference type="Proteomes" id="UP001222800">
    <property type="component" value="Chromosome"/>
</dbReference>
<keyword evidence="1" id="KW-1133">Transmembrane helix</keyword>
<feature type="transmembrane region" description="Helical" evidence="1">
    <location>
        <begin position="110"/>
        <end position="139"/>
    </location>
</feature>
<dbReference type="EMBL" id="CP120733">
    <property type="protein sequence ID" value="WFD10836.1"/>
    <property type="molecule type" value="Genomic_DNA"/>
</dbReference>
<gene>
    <name evidence="2" type="ORF">P4S50_01805</name>
</gene>
<name>A0ABY8ED26_9FIRM</name>
<keyword evidence="1" id="KW-0472">Membrane</keyword>
<protein>
    <recommendedName>
        <fullName evidence="4">Alpha-glucosidase</fullName>
    </recommendedName>
</protein>
<keyword evidence="3" id="KW-1185">Reference proteome</keyword>
<accession>A0ABY8ED26</accession>
<evidence type="ECO:0000256" key="1">
    <source>
        <dbReference type="SAM" id="Phobius"/>
    </source>
</evidence>
<evidence type="ECO:0000313" key="2">
    <source>
        <dbReference type="EMBL" id="WFD10836.1"/>
    </source>
</evidence>
<feature type="transmembrane region" description="Helical" evidence="1">
    <location>
        <begin position="200"/>
        <end position="221"/>
    </location>
</feature>
<reference evidence="2 3" key="1">
    <citation type="submission" date="2023-03" db="EMBL/GenBank/DDBJ databases">
        <title>Complete genome sequence of Tepidibacter sp. SWIR-1, isolated from a deep-sea hydrothermal vent.</title>
        <authorList>
            <person name="Li X."/>
        </authorList>
    </citation>
    <scope>NUCLEOTIDE SEQUENCE [LARGE SCALE GENOMIC DNA]</scope>
    <source>
        <strain evidence="2 3">SWIR-1</strain>
    </source>
</reference>
<evidence type="ECO:0000313" key="3">
    <source>
        <dbReference type="Proteomes" id="UP001222800"/>
    </source>
</evidence>
<proteinExistence type="predicted"/>
<sequence length="231" mass="26282">MKAMTLMNTLDQLTDLTKSLKTIKESRKEKYISQLNKLHSQYEKLEIPTNLSDVYDSLCSKGKELVKEIKNNKSDKKNGDNIEIYIRYLKAAKADFEGRTEYVNKYYRSFIFTAILFLGLSPQYFGFVLPAVFFVPMYLGIKGVKSRSINGLYMSMSLVPVGLMTSFIWIRYGVYAMGNYQEAVNKVIMDTGRSLGTAKALVTAPPILACVLLLVAMTQLYRGYKSKDLFI</sequence>
<dbReference type="RefSeq" id="WP_277732802.1">
    <property type="nucleotide sequence ID" value="NZ_CP120733.1"/>
</dbReference>
<keyword evidence="1" id="KW-0812">Transmembrane</keyword>
<feature type="transmembrane region" description="Helical" evidence="1">
    <location>
        <begin position="151"/>
        <end position="170"/>
    </location>
</feature>
<organism evidence="2 3">
    <name type="scientific">Tepidibacter hydrothermalis</name>
    <dbReference type="NCBI Taxonomy" id="3036126"/>
    <lineage>
        <taxon>Bacteria</taxon>
        <taxon>Bacillati</taxon>
        <taxon>Bacillota</taxon>
        <taxon>Clostridia</taxon>
        <taxon>Peptostreptococcales</taxon>
        <taxon>Peptostreptococcaceae</taxon>
        <taxon>Tepidibacter</taxon>
    </lineage>
</organism>
<evidence type="ECO:0008006" key="4">
    <source>
        <dbReference type="Google" id="ProtNLM"/>
    </source>
</evidence>